<keyword evidence="3" id="KW-1185">Reference proteome</keyword>
<protein>
    <submittedName>
        <fullName evidence="2">Uncharacterized protein</fullName>
    </submittedName>
</protein>
<evidence type="ECO:0000256" key="1">
    <source>
        <dbReference type="SAM" id="Phobius"/>
    </source>
</evidence>
<evidence type="ECO:0000313" key="2">
    <source>
        <dbReference type="EMBL" id="TGZ76869.1"/>
    </source>
</evidence>
<gene>
    <name evidence="2" type="ORF">EX30DRAFT_226163</name>
</gene>
<name>A0A4S2MNP9_9PEZI</name>
<feature type="transmembrane region" description="Helical" evidence="1">
    <location>
        <begin position="44"/>
        <end position="65"/>
    </location>
</feature>
<dbReference type="Proteomes" id="UP000298138">
    <property type="component" value="Unassembled WGS sequence"/>
</dbReference>
<proteinExistence type="predicted"/>
<sequence>MGELEADEDGTWGMGFRCLLGEGIRDYIQYYTPALCFVVSRVDILAQGLSALLFLSFSFSFYNLFLFHSSFLFLLPCHLHFCWISCCSCCFCFIASQLV</sequence>
<keyword evidence="1" id="KW-0472">Membrane</keyword>
<organism evidence="2 3">
    <name type="scientific">Ascodesmis nigricans</name>
    <dbReference type="NCBI Taxonomy" id="341454"/>
    <lineage>
        <taxon>Eukaryota</taxon>
        <taxon>Fungi</taxon>
        <taxon>Dikarya</taxon>
        <taxon>Ascomycota</taxon>
        <taxon>Pezizomycotina</taxon>
        <taxon>Pezizomycetes</taxon>
        <taxon>Pezizales</taxon>
        <taxon>Ascodesmidaceae</taxon>
        <taxon>Ascodesmis</taxon>
    </lineage>
</organism>
<dbReference type="EMBL" id="ML220164">
    <property type="protein sequence ID" value="TGZ76869.1"/>
    <property type="molecule type" value="Genomic_DNA"/>
</dbReference>
<dbReference type="AlphaFoldDB" id="A0A4S2MNP9"/>
<dbReference type="InParanoid" id="A0A4S2MNP9"/>
<keyword evidence="1" id="KW-1133">Transmembrane helix</keyword>
<feature type="transmembrane region" description="Helical" evidence="1">
    <location>
        <begin position="72"/>
        <end position="96"/>
    </location>
</feature>
<accession>A0A4S2MNP9</accession>
<evidence type="ECO:0000313" key="3">
    <source>
        <dbReference type="Proteomes" id="UP000298138"/>
    </source>
</evidence>
<keyword evidence="1" id="KW-0812">Transmembrane</keyword>
<reference evidence="2 3" key="1">
    <citation type="submission" date="2019-04" db="EMBL/GenBank/DDBJ databases">
        <title>Comparative genomics and transcriptomics to analyze fruiting body development in filamentous ascomycetes.</title>
        <authorList>
            <consortium name="DOE Joint Genome Institute"/>
            <person name="Lutkenhaus R."/>
            <person name="Traeger S."/>
            <person name="Breuer J."/>
            <person name="Kuo A."/>
            <person name="Lipzen A."/>
            <person name="Pangilinan J."/>
            <person name="Dilworth D."/>
            <person name="Sandor L."/>
            <person name="Poggeler S."/>
            <person name="Barry K."/>
            <person name="Grigoriev I.V."/>
            <person name="Nowrousian M."/>
        </authorList>
    </citation>
    <scope>NUCLEOTIDE SEQUENCE [LARGE SCALE GENOMIC DNA]</scope>
    <source>
        <strain evidence="2 3">CBS 389.68</strain>
    </source>
</reference>